<dbReference type="InterPro" id="IPR046780">
    <property type="entry name" value="aBig_2"/>
</dbReference>
<keyword evidence="2" id="KW-0732">Signal</keyword>
<feature type="region of interest" description="Disordered" evidence="1">
    <location>
        <begin position="424"/>
        <end position="478"/>
    </location>
</feature>
<feature type="domain" description="SLH" evidence="3">
    <location>
        <begin position="151"/>
        <end position="214"/>
    </location>
</feature>
<dbReference type="InterPro" id="IPR003961">
    <property type="entry name" value="FN3_dom"/>
</dbReference>
<organism evidence="4 5">
    <name type="scientific">Paenibacillus filicis</name>
    <dbReference type="NCBI Taxonomy" id="669464"/>
    <lineage>
        <taxon>Bacteria</taxon>
        <taxon>Bacillati</taxon>
        <taxon>Bacillota</taxon>
        <taxon>Bacilli</taxon>
        <taxon>Bacillales</taxon>
        <taxon>Paenibacillaceae</taxon>
        <taxon>Paenibacillus</taxon>
    </lineage>
</organism>
<feature type="domain" description="SLH" evidence="3">
    <location>
        <begin position="87"/>
        <end position="150"/>
    </location>
</feature>
<dbReference type="Pfam" id="PF20578">
    <property type="entry name" value="aBig_2"/>
    <property type="match status" value="3"/>
</dbReference>
<gene>
    <name evidence="4" type="ORF">WMW72_21485</name>
</gene>
<dbReference type="InterPro" id="IPR051465">
    <property type="entry name" value="Cell_Envelope_Struct_Comp"/>
</dbReference>
<dbReference type="Gene3D" id="2.60.40.10">
    <property type="entry name" value="Immunoglobulins"/>
    <property type="match status" value="3"/>
</dbReference>
<dbReference type="InterPro" id="IPR011081">
    <property type="entry name" value="Big_4"/>
</dbReference>
<dbReference type="PROSITE" id="PS51272">
    <property type="entry name" value="SLH"/>
    <property type="match status" value="3"/>
</dbReference>
<reference evidence="4 5" key="1">
    <citation type="submission" date="2024-04" db="EMBL/GenBank/DDBJ databases">
        <title>draft genome sequnece of Paenibacillus filicis.</title>
        <authorList>
            <person name="Kim D.-U."/>
        </authorList>
    </citation>
    <scope>NUCLEOTIDE SEQUENCE [LARGE SCALE GENOMIC DNA]</scope>
    <source>
        <strain evidence="4 5">KACC14197</strain>
    </source>
</reference>
<dbReference type="Pfam" id="PF17936">
    <property type="entry name" value="Big_6"/>
    <property type="match status" value="1"/>
</dbReference>
<dbReference type="InterPro" id="IPR041498">
    <property type="entry name" value="Big_6"/>
</dbReference>
<comment type="caution">
    <text evidence="4">The sequence shown here is derived from an EMBL/GenBank/DDBJ whole genome shotgun (WGS) entry which is preliminary data.</text>
</comment>
<dbReference type="Pfam" id="PF23197">
    <property type="entry name" value="IG_AIR9"/>
    <property type="match status" value="1"/>
</dbReference>
<dbReference type="InterPro" id="IPR056284">
    <property type="entry name" value="AIR9-like_A9"/>
</dbReference>
<feature type="signal peptide" evidence="2">
    <location>
        <begin position="1"/>
        <end position="30"/>
    </location>
</feature>
<evidence type="ECO:0000313" key="5">
    <source>
        <dbReference type="Proteomes" id="UP001469365"/>
    </source>
</evidence>
<sequence>MNIFRRALNVSLAAALIVPNVVALPHVSLAAPVSDVSKHWANNQIGIWTALDLVEGYPDGTFKPDSSVTRAEFMALVNRTFNYTAKADIKFKDVAASDWYYADVAKATAAGYIEGYEDGSIKPLETISRQEAAAILSRIMKLPIAISSDAPTTFEDAAEIANWSKAPINSVVQAGYMNGYPGELFKPTGLITRAEAIVSLDRAKNVSSQTTVYDKAGVYSDKTIKGNVIVAAAGVELKNFDVSGSLVVAEEVGEGDVNLSKTAVKGKTVIKGGGAHSIHVSDSVIEQLKVVKPRVRIVTTGSSTVQQTELLTSARLESNPSTAGRGFKNVNISTSENVQLAGTFETIQFMGKSSLELVEGKISTLTVPSSGQGSRITLGTGTGVDNLTLHGTAQVLGSGSIKQATVNVDGATLANKPDTLTLREGVSVTIDSQKVDKSTDSGNTSSGSGGGNSGGGNSGGGDSGNNNPGTGDQVSSAPSAAQIVVVNNPDGAADTVAVNGLTAGDVVKVYSTSTGGTAVGTETVPADQTSVTVSIPQLGTEAGDVFVSVTSKGKTESARTSKAYDAEPIVEVVTPAPSADQITVVNNSAGTADTVTVNGLTAGDVVKVYNTATGGTAVGTGTVAAGQTSVTISIPQLGTAAGDVFVTVTSTGKTESARTTKAFDAEPIVEVVTPAPSADQITVVNNSAGTADTVTVNGLTAGDVVKVYSTSTGGTAVGTETVAADQTSVTVSIPQLGTEAGNVFVTVTSTGKTESERTSKAFEAEPIVEVVTPAPSADQITVVNNSAGTADTVTVNGLTTGDVVKVYNASTGGTEVGTEIVAAGQTSVTVSIPQLGTEAGNVFVTVTSTGKTESERTSKAYDAEPIVEVVTPAPSAAQIVVVNNPVGTADTVAVNGLATGDVVKVYNASTGGTAVGTGTVAAGQTSVTISIPQLGTAAGDVFVTVTSNGKTESARTSKAFEAEPPVDPAVRTIAAFRAQADNELLTGTITGIVISAPYVAGTNTNNFYVQDGTGGILVFNPVTKTSVAIGDEVQLTKGKKLTYNGEAELTEGEFTKTNRNAPLAPTLVNLSDLSAHQGKLVTVKNVPVISVSPKFFIGTSAPGNEVYLTRFGVSNPGIVVGDKVDVTGVVSIFSNSPQLLPRTASDIVKSSGVSDADAVTADKAGISFENLSAVVSDLELPSEGASGSTITWVSNNPAVVTNEGVVTRPAKGLPNGQAVLTATIRKGSVTATRDFPVIVLAETLSNEEAVANAKAALSLNYSGLENSIILPVNGIDGTSLTWSLKDSSQSDIVDISTGAVNRYDITSDTDVILVATITKGATSDTKEITVRVIKGQQMPVVNSVKANQVVVTGTAKAGTTVTVRTGPVVLGTAAADPITGAFSVSIPNQSEGTVLEIMATGTGFISDAAYVLVVNAGAMTDKEAVDGAASALTDVSIKQLNASLSEVKTPLNLSKSGLNGTTIGWTSDKPAVLGTDGSVKRPVLGNPDEVVTLTATISKNGTQSVKTFVVTVKAQTEVLTVVSFNDISATVSKGTTYTLPAKATANMSDGTTAQLDVAWTPSTVDTSVAGTFNFVGTTPGYTATVNLVLTVTEAPAALTVKQALSTASGTSIIVEGYVQDVEANTQNPGYGIFLNDTVGTDNSTSSVIVKFVKGDRGGEFSAASAANKKVRISGKIADKAYFNLKGFADDYAKIEFVGGNPVPNAAPVASNVQITGTAEVGQTLTGLYNYADSENDTEGSSTYKWYQVNGSTETVIAGATGKSYVVQQADVGKALKFEVTPVATRGTTTGVAAKSMASAIVVNAPIPAIPISDLLSTSHATTTASFHFTAPAGATLVELLYSQDAGATWSKATTDAVLNAASNTATAINLTANTTYSFKLAVTGGSFAGDSNSVVVKTDAAAPVPVPLADLSATAHTATTASFTFSAPAGATVVQMVYSTDNGMNWLPAQTEFDLSSSSVSAKAINLKADTSYQFKLMVTGGSSAGDSNTVAVKTDVAALPTTLINEGFNASTGTAPAGWTFGNASSSNATLGTYTTGANFGSSAPSIKLGNSNEYMLTPVLSTSATELSFWIKGNGTDTNCSLKVEGLQNGTWITIATIKPLPTAGTPTTYKVANGTLQTGITQIKFTYTKGSAGNLAIDDVLIKG</sequence>
<dbReference type="Pfam" id="PF00395">
    <property type="entry name" value="SLH"/>
    <property type="match status" value="3"/>
</dbReference>
<evidence type="ECO:0000256" key="2">
    <source>
        <dbReference type="SAM" id="SignalP"/>
    </source>
</evidence>
<dbReference type="PANTHER" id="PTHR43308">
    <property type="entry name" value="OUTER MEMBRANE PROTEIN ALPHA-RELATED"/>
    <property type="match status" value="1"/>
</dbReference>
<name>A0ABU9DP21_9BACL</name>
<dbReference type="SUPFAM" id="SSF49265">
    <property type="entry name" value="Fibronectin type III"/>
    <property type="match status" value="1"/>
</dbReference>
<keyword evidence="5" id="KW-1185">Reference proteome</keyword>
<feature type="compositionally biased region" description="Gly residues" evidence="1">
    <location>
        <begin position="447"/>
        <end position="463"/>
    </location>
</feature>
<dbReference type="PANTHER" id="PTHR43308:SF5">
    <property type="entry name" value="S-LAYER PROTEIN _ PEPTIDOGLYCAN ENDO-BETA-N-ACETYLGLUCOSAMINIDASE"/>
    <property type="match status" value="1"/>
</dbReference>
<dbReference type="Pfam" id="PF07532">
    <property type="entry name" value="Big_4"/>
    <property type="match status" value="1"/>
</dbReference>
<feature type="chain" id="PRO_5046041917" evidence="2">
    <location>
        <begin position="31"/>
        <end position="2147"/>
    </location>
</feature>
<dbReference type="SMART" id="SM00060">
    <property type="entry name" value="FN3"/>
    <property type="match status" value="2"/>
</dbReference>
<feature type="domain" description="SLH" evidence="3">
    <location>
        <begin position="28"/>
        <end position="86"/>
    </location>
</feature>
<dbReference type="Proteomes" id="UP001469365">
    <property type="component" value="Unassembled WGS sequence"/>
</dbReference>
<dbReference type="InterPro" id="IPR036116">
    <property type="entry name" value="FN3_sf"/>
</dbReference>
<dbReference type="Gene3D" id="2.60.40.2700">
    <property type="match status" value="1"/>
</dbReference>
<proteinExistence type="predicted"/>
<dbReference type="EMBL" id="JBBPCC010000015">
    <property type="protein sequence ID" value="MEK8130484.1"/>
    <property type="molecule type" value="Genomic_DNA"/>
</dbReference>
<protein>
    <submittedName>
        <fullName evidence="4">Immunoglobulin-like domain-containing protein</fullName>
    </submittedName>
</protein>
<dbReference type="InterPro" id="IPR001119">
    <property type="entry name" value="SLH_dom"/>
</dbReference>
<accession>A0ABU9DP21</accession>
<evidence type="ECO:0000259" key="3">
    <source>
        <dbReference type="PROSITE" id="PS51272"/>
    </source>
</evidence>
<dbReference type="InterPro" id="IPR013783">
    <property type="entry name" value="Ig-like_fold"/>
</dbReference>
<evidence type="ECO:0000313" key="4">
    <source>
        <dbReference type="EMBL" id="MEK8130484.1"/>
    </source>
</evidence>
<evidence type="ECO:0000256" key="1">
    <source>
        <dbReference type="SAM" id="MobiDB-lite"/>
    </source>
</evidence>
<dbReference type="RefSeq" id="WP_341417626.1">
    <property type="nucleotide sequence ID" value="NZ_JBBPCC010000015.1"/>
</dbReference>